<accession>A0AAV4WVK5</accession>
<protein>
    <submittedName>
        <fullName evidence="1">Uncharacterized protein</fullName>
    </submittedName>
</protein>
<dbReference type="EMBL" id="BPLQ01015065">
    <property type="protein sequence ID" value="GIY85548.1"/>
    <property type="molecule type" value="Genomic_DNA"/>
</dbReference>
<organism evidence="1 2">
    <name type="scientific">Caerostris darwini</name>
    <dbReference type="NCBI Taxonomy" id="1538125"/>
    <lineage>
        <taxon>Eukaryota</taxon>
        <taxon>Metazoa</taxon>
        <taxon>Ecdysozoa</taxon>
        <taxon>Arthropoda</taxon>
        <taxon>Chelicerata</taxon>
        <taxon>Arachnida</taxon>
        <taxon>Araneae</taxon>
        <taxon>Araneomorphae</taxon>
        <taxon>Entelegynae</taxon>
        <taxon>Araneoidea</taxon>
        <taxon>Araneidae</taxon>
        <taxon>Caerostris</taxon>
    </lineage>
</organism>
<reference evidence="1 2" key="1">
    <citation type="submission" date="2021-06" db="EMBL/GenBank/DDBJ databases">
        <title>Caerostris darwini draft genome.</title>
        <authorList>
            <person name="Kono N."/>
            <person name="Arakawa K."/>
        </authorList>
    </citation>
    <scope>NUCLEOTIDE SEQUENCE [LARGE SCALE GENOMIC DNA]</scope>
</reference>
<proteinExistence type="predicted"/>
<gene>
    <name evidence="1" type="ORF">CDAR_540351</name>
</gene>
<dbReference type="AlphaFoldDB" id="A0AAV4WVK5"/>
<evidence type="ECO:0000313" key="2">
    <source>
        <dbReference type="Proteomes" id="UP001054837"/>
    </source>
</evidence>
<keyword evidence="2" id="KW-1185">Reference proteome</keyword>
<sequence>MSHFLRIYFPSNKRTVFDRDGENLPFVVHPHLRMLPQKIKGACRMGHIRGLKTHLSEIADARCRQKGLLTCSFFCIWQRRWGVRSMRSEETNYL</sequence>
<dbReference type="Proteomes" id="UP001054837">
    <property type="component" value="Unassembled WGS sequence"/>
</dbReference>
<comment type="caution">
    <text evidence="1">The sequence shown here is derived from an EMBL/GenBank/DDBJ whole genome shotgun (WGS) entry which is preliminary data.</text>
</comment>
<name>A0AAV4WVK5_9ARAC</name>
<evidence type="ECO:0000313" key="1">
    <source>
        <dbReference type="EMBL" id="GIY85548.1"/>
    </source>
</evidence>